<dbReference type="GO" id="GO:0008483">
    <property type="term" value="F:transaminase activity"/>
    <property type="evidence" value="ECO:0007669"/>
    <property type="project" value="TreeGrafter"/>
</dbReference>
<dbReference type="PANTHER" id="PTHR43795:SF39">
    <property type="entry name" value="AMINOTRANSFERASE CLASS I_CLASSII DOMAIN-CONTAINING PROTEIN"/>
    <property type="match status" value="1"/>
</dbReference>
<keyword evidence="1" id="KW-0663">Pyridoxal phosphate</keyword>
<evidence type="ECO:0000259" key="3">
    <source>
        <dbReference type="Pfam" id="PF00155"/>
    </source>
</evidence>
<name>A0A0P1BGV8_9BASI</name>
<dbReference type="Proteomes" id="UP000054845">
    <property type="component" value="Unassembled WGS sequence"/>
</dbReference>
<dbReference type="Gene3D" id="3.90.1150.10">
    <property type="entry name" value="Aspartate Aminotransferase, domain 1"/>
    <property type="match status" value="1"/>
</dbReference>
<evidence type="ECO:0000256" key="2">
    <source>
        <dbReference type="SAM" id="MobiDB-lite"/>
    </source>
</evidence>
<dbReference type="InterPro" id="IPR004839">
    <property type="entry name" value="Aminotransferase_I/II_large"/>
</dbReference>
<dbReference type="GO" id="GO:0006520">
    <property type="term" value="P:amino acid metabolic process"/>
    <property type="evidence" value="ECO:0007669"/>
    <property type="project" value="TreeGrafter"/>
</dbReference>
<dbReference type="InterPro" id="IPR015421">
    <property type="entry name" value="PyrdxlP-dep_Trfase_major"/>
</dbReference>
<evidence type="ECO:0000256" key="1">
    <source>
        <dbReference type="ARBA" id="ARBA00022898"/>
    </source>
</evidence>
<sequence length="396" mass="44049">MGSLLSTDRSSASGPRPRANLSTRGARNAAEFADFAKKMKLARNVYDQRHNPNGIFFNAQGNLDLNARELTYADRIFASQRLLVALCKLFNEVPDGVPPLTGQHQHTRLITALQPEHIIIGSGATGILDNASWALCDARDGILLSVPAYNAFWNDFNTRSQVQIVEVPVSPADVPLDIAQHVQAYEKAYLDATKRGIDVRLLLLCNPHNPTGAIYPRELVIELAKFAAKHDLHLLSDEDAVSALAVVAQSSAPAGALWYHLLEDDKFLHWFLTENRRRLSIAYAYVFDWAKHHSLPVAPSNAGHFLLIDFASRLASRSAKEEEQMTAKLIEHGVYVAPGAQYHHPVPGWFRLTFSMEPHALKVGLSRIEQTLGLQKWIDAQPDLEFGEQETEKVVD</sequence>
<dbReference type="AlphaFoldDB" id="A0A0P1BGV8"/>
<dbReference type="STRING" id="401625.A0A0P1BGV8"/>
<dbReference type="Gene3D" id="3.40.640.10">
    <property type="entry name" value="Type I PLP-dependent aspartate aminotransferase-like (Major domain)"/>
    <property type="match status" value="1"/>
</dbReference>
<reference evidence="5" key="1">
    <citation type="submission" date="2014-09" db="EMBL/GenBank/DDBJ databases">
        <authorList>
            <person name="Sharma Rahul"/>
            <person name="Thines Marco"/>
        </authorList>
    </citation>
    <scope>NUCLEOTIDE SEQUENCE [LARGE SCALE GENOMIC DNA]</scope>
</reference>
<dbReference type="InterPro" id="IPR015422">
    <property type="entry name" value="PyrdxlP-dep_Trfase_small"/>
</dbReference>
<feature type="compositionally biased region" description="Polar residues" evidence="2">
    <location>
        <begin position="1"/>
        <end position="13"/>
    </location>
</feature>
<dbReference type="CDD" id="cd00609">
    <property type="entry name" value="AAT_like"/>
    <property type="match status" value="1"/>
</dbReference>
<evidence type="ECO:0000313" key="4">
    <source>
        <dbReference type="EMBL" id="CEH14836.1"/>
    </source>
</evidence>
<dbReference type="InterPro" id="IPR015424">
    <property type="entry name" value="PyrdxlP-dep_Trfase"/>
</dbReference>
<feature type="domain" description="Aminotransferase class I/classII large" evidence="3">
    <location>
        <begin position="111"/>
        <end position="238"/>
    </location>
</feature>
<dbReference type="PANTHER" id="PTHR43795">
    <property type="entry name" value="BIFUNCTIONAL ASPARTATE AMINOTRANSFERASE AND GLUTAMATE/ASPARTATE-PREPHENATE AMINOTRANSFERASE-RELATED"/>
    <property type="match status" value="1"/>
</dbReference>
<dbReference type="SUPFAM" id="SSF53383">
    <property type="entry name" value="PLP-dependent transferases"/>
    <property type="match status" value="1"/>
</dbReference>
<dbReference type="Pfam" id="PF00155">
    <property type="entry name" value="Aminotran_1_2"/>
    <property type="match status" value="2"/>
</dbReference>
<accession>A0A0P1BGV8</accession>
<feature type="domain" description="Aminotransferase class I/classII large" evidence="3">
    <location>
        <begin position="251"/>
        <end position="368"/>
    </location>
</feature>
<protein>
    <submittedName>
        <fullName evidence="4">1-aminocyclopropane-1-carboxylate synthase, and related proteins</fullName>
    </submittedName>
</protein>
<feature type="region of interest" description="Disordered" evidence="2">
    <location>
        <begin position="1"/>
        <end position="25"/>
    </location>
</feature>
<dbReference type="EMBL" id="CCYA01000248">
    <property type="protein sequence ID" value="CEH14836.1"/>
    <property type="molecule type" value="Genomic_DNA"/>
</dbReference>
<dbReference type="OrthoDB" id="7042322at2759"/>
<dbReference type="GO" id="GO:0030170">
    <property type="term" value="F:pyridoxal phosphate binding"/>
    <property type="evidence" value="ECO:0007669"/>
    <property type="project" value="InterPro"/>
</dbReference>
<dbReference type="InterPro" id="IPR050478">
    <property type="entry name" value="Ethylene_sulfur-biosynth"/>
</dbReference>
<keyword evidence="5" id="KW-1185">Reference proteome</keyword>
<organism evidence="4 5">
    <name type="scientific">Ceraceosorus bombacis</name>
    <dbReference type="NCBI Taxonomy" id="401625"/>
    <lineage>
        <taxon>Eukaryota</taxon>
        <taxon>Fungi</taxon>
        <taxon>Dikarya</taxon>
        <taxon>Basidiomycota</taxon>
        <taxon>Ustilaginomycotina</taxon>
        <taxon>Exobasidiomycetes</taxon>
        <taxon>Ceraceosorales</taxon>
        <taxon>Ceraceosoraceae</taxon>
        <taxon>Ceraceosorus</taxon>
    </lineage>
</organism>
<proteinExistence type="predicted"/>
<evidence type="ECO:0000313" key="5">
    <source>
        <dbReference type="Proteomes" id="UP000054845"/>
    </source>
</evidence>